<proteinExistence type="predicted"/>
<evidence type="ECO:0000256" key="3">
    <source>
        <dbReference type="ARBA" id="ARBA00022737"/>
    </source>
</evidence>
<evidence type="ECO:0000256" key="6">
    <source>
        <dbReference type="PROSITE-ProRule" id="PRU00339"/>
    </source>
</evidence>
<dbReference type="InterPro" id="IPR051476">
    <property type="entry name" value="Bac_ResReg_Asp_Phosphatase"/>
</dbReference>
<dbReference type="GO" id="GO:0005737">
    <property type="term" value="C:cytoplasm"/>
    <property type="evidence" value="ECO:0007669"/>
    <property type="project" value="UniProtKB-SubCell"/>
</dbReference>
<protein>
    <recommendedName>
        <fullName evidence="5">Tetratricopeptide repeat protein 29</fullName>
    </recommendedName>
</protein>
<dbReference type="HOGENOM" id="CLU_777263_0_0_1"/>
<keyword evidence="3" id="KW-0677">Repeat</keyword>
<dbReference type="Gene3D" id="1.25.40.10">
    <property type="entry name" value="Tetratricopeptide repeat domain"/>
    <property type="match status" value="2"/>
</dbReference>
<name>F0W2L7_9STRA</name>
<evidence type="ECO:0000256" key="2">
    <source>
        <dbReference type="ARBA" id="ARBA00022490"/>
    </source>
</evidence>
<accession>F0W2L7</accession>
<evidence type="ECO:0000256" key="5">
    <source>
        <dbReference type="ARBA" id="ARBA00040665"/>
    </source>
</evidence>
<dbReference type="EMBL" id="FR824055">
    <property type="protein sequence ID" value="CCA15303.1"/>
    <property type="molecule type" value="Genomic_DNA"/>
</dbReference>
<comment type="subcellular location">
    <subcellularLocation>
        <location evidence="1">Cytoplasm</location>
    </subcellularLocation>
</comment>
<dbReference type="PANTHER" id="PTHR46630:SF1">
    <property type="entry name" value="TETRATRICOPEPTIDE REPEAT PROTEIN 29"/>
    <property type="match status" value="1"/>
</dbReference>
<dbReference type="SUPFAM" id="SSF48452">
    <property type="entry name" value="TPR-like"/>
    <property type="match status" value="1"/>
</dbReference>
<dbReference type="SMART" id="SM00028">
    <property type="entry name" value="TPR"/>
    <property type="match status" value="4"/>
</dbReference>
<reference evidence="7" key="2">
    <citation type="submission" date="2011-02" db="EMBL/GenBank/DDBJ databases">
        <authorList>
            <person name="MacLean D."/>
        </authorList>
    </citation>
    <scope>NUCLEOTIDE SEQUENCE</scope>
</reference>
<sequence>MPKSPRLSLQRGKLARHSGCITLAPETNNKIYLSEAFPQIDLPQRIKPPENFKSPSRIAVASRDDRVRQTYFSPQAIAMKKLKKNLRAKFDNIIGLDENLTCFAYPNRRLQDEAVSAKLLKEFTILVESSKRSGRHDTEFAAYICLGIIHDNAQHYAKAIDCYMGAYLLSEKMDNTMLQALSCNYIGVDYQMLSSINIAYMYTGHFLDAGNVSLEKALFFHQKHLELSNDAGKFVAHLNLGLTSASLNLPSEATWHYQEGVRLAISNDNTQWQSLAVGNLGLLAYRHNDTETSLACIERHLQHLELLHDRSGEAYAWFLLGQIALRVGEHDKAVRSLDHAYRMSQEIGELSVTKQYSCYLGVARARMQMKDYIAEVSSSAGHNTEYD</sequence>
<reference evidence="7" key="1">
    <citation type="journal article" date="2011" name="PLoS Biol.">
        <title>Gene gain and loss during evolution of obligate parasitism in the white rust pathogen of Arabidopsis thaliana.</title>
        <authorList>
            <person name="Kemen E."/>
            <person name="Gardiner A."/>
            <person name="Schultz-Larsen T."/>
            <person name="Kemen A.C."/>
            <person name="Balmuth A.L."/>
            <person name="Robert-Seilaniantz A."/>
            <person name="Bailey K."/>
            <person name="Holub E."/>
            <person name="Studholme D.J."/>
            <person name="Maclean D."/>
            <person name="Jones J.D."/>
        </authorList>
    </citation>
    <scope>NUCLEOTIDE SEQUENCE</scope>
</reference>
<dbReference type="InterPro" id="IPR019734">
    <property type="entry name" value="TPR_rpt"/>
</dbReference>
<keyword evidence="4 6" id="KW-0802">TPR repeat</keyword>
<dbReference type="AlphaFoldDB" id="F0W2L7"/>
<organism evidence="7">
    <name type="scientific">Albugo laibachii Nc14</name>
    <dbReference type="NCBI Taxonomy" id="890382"/>
    <lineage>
        <taxon>Eukaryota</taxon>
        <taxon>Sar</taxon>
        <taxon>Stramenopiles</taxon>
        <taxon>Oomycota</taxon>
        <taxon>Peronosporomycetes</taxon>
        <taxon>Albuginales</taxon>
        <taxon>Albuginaceae</taxon>
        <taxon>Albugo</taxon>
    </lineage>
</organism>
<evidence type="ECO:0000256" key="1">
    <source>
        <dbReference type="ARBA" id="ARBA00004496"/>
    </source>
</evidence>
<gene>
    <name evidence="7" type="primary">AlNc14C10G1264</name>
    <name evidence="7" type="ORF">ALNC14_014460</name>
</gene>
<keyword evidence="2" id="KW-0963">Cytoplasm</keyword>
<dbReference type="InterPro" id="IPR011990">
    <property type="entry name" value="TPR-like_helical_dom_sf"/>
</dbReference>
<dbReference type="PANTHER" id="PTHR46630">
    <property type="entry name" value="TETRATRICOPEPTIDE REPEAT PROTEIN 29"/>
    <property type="match status" value="1"/>
</dbReference>
<feature type="repeat" description="TPR" evidence="6">
    <location>
        <begin position="314"/>
        <end position="347"/>
    </location>
</feature>
<dbReference type="PROSITE" id="PS50005">
    <property type="entry name" value="TPR"/>
    <property type="match status" value="1"/>
</dbReference>
<evidence type="ECO:0000313" key="7">
    <source>
        <dbReference type="EMBL" id="CCA15303.1"/>
    </source>
</evidence>
<evidence type="ECO:0000256" key="4">
    <source>
        <dbReference type="ARBA" id="ARBA00022803"/>
    </source>
</evidence>